<accession>A0A8K0L0Q1</accession>
<gene>
    <name evidence="2" type="ORF">KVT40_008639</name>
</gene>
<evidence type="ECO:0000313" key="2">
    <source>
        <dbReference type="EMBL" id="KAG8623663.1"/>
    </source>
</evidence>
<comment type="caution">
    <text evidence="2">The sequence shown here is derived from an EMBL/GenBank/DDBJ whole genome shotgun (WGS) entry which is preliminary data.</text>
</comment>
<evidence type="ECO:0000313" key="3">
    <source>
        <dbReference type="Proteomes" id="UP000809789"/>
    </source>
</evidence>
<reference evidence="2" key="1">
    <citation type="submission" date="2021-07" db="EMBL/GenBank/DDBJ databases">
        <title>Elsinoe batatas strain:CRI-CJ2 Genome sequencing and assembly.</title>
        <authorList>
            <person name="Huang L."/>
        </authorList>
    </citation>
    <scope>NUCLEOTIDE SEQUENCE</scope>
    <source>
        <strain evidence="2">CRI-CJ2</strain>
    </source>
</reference>
<proteinExistence type="predicted"/>
<dbReference type="Proteomes" id="UP000809789">
    <property type="component" value="Unassembled WGS sequence"/>
</dbReference>
<dbReference type="AlphaFoldDB" id="A0A8K0L0Q1"/>
<protein>
    <submittedName>
        <fullName evidence="2">Uncharacterized protein</fullName>
    </submittedName>
</protein>
<organism evidence="2 3">
    <name type="scientific">Elsinoe batatas</name>
    <dbReference type="NCBI Taxonomy" id="2601811"/>
    <lineage>
        <taxon>Eukaryota</taxon>
        <taxon>Fungi</taxon>
        <taxon>Dikarya</taxon>
        <taxon>Ascomycota</taxon>
        <taxon>Pezizomycotina</taxon>
        <taxon>Dothideomycetes</taxon>
        <taxon>Dothideomycetidae</taxon>
        <taxon>Myriangiales</taxon>
        <taxon>Elsinoaceae</taxon>
        <taxon>Elsinoe</taxon>
    </lineage>
</organism>
<sequence length="174" mass="19521">MVGSDVFDAEGREDQGRTDFCTGSVDDDTRHDEHHSSSEQRVGDDRRLTSSTRPPDGDGIARRASRGLPAQAPQPVVGRDYQAWMTMLQMAHMELSCLEKIMELRAFPEMPPFHQSMMASVTNDNATPNSTDDLLHDFWDPMLLQDIFGARIDSNDPLMTNGQAWWGDLVGERP</sequence>
<keyword evidence="3" id="KW-1185">Reference proteome</keyword>
<dbReference type="EMBL" id="JAESVG020000010">
    <property type="protein sequence ID" value="KAG8623663.1"/>
    <property type="molecule type" value="Genomic_DNA"/>
</dbReference>
<feature type="compositionally biased region" description="Basic and acidic residues" evidence="1">
    <location>
        <begin position="27"/>
        <end position="48"/>
    </location>
</feature>
<evidence type="ECO:0000256" key="1">
    <source>
        <dbReference type="SAM" id="MobiDB-lite"/>
    </source>
</evidence>
<name>A0A8K0L0Q1_9PEZI</name>
<feature type="region of interest" description="Disordered" evidence="1">
    <location>
        <begin position="1"/>
        <end position="73"/>
    </location>
</feature>
<dbReference type="OrthoDB" id="424974at2759"/>